<name>A0ABR2HVV5_9EUKA</name>
<gene>
    <name evidence="2" type="ORF">M9Y10_017703</name>
</gene>
<dbReference type="Gene3D" id="1.25.40.10">
    <property type="entry name" value="Tetratricopeptide repeat domain"/>
    <property type="match status" value="1"/>
</dbReference>
<comment type="caution">
    <text evidence="2">The sequence shown here is derived from an EMBL/GenBank/DDBJ whole genome shotgun (WGS) entry which is preliminary data.</text>
</comment>
<protein>
    <submittedName>
        <fullName evidence="2">Uncharacterized protein</fullName>
    </submittedName>
</protein>
<dbReference type="SUPFAM" id="SSF81901">
    <property type="entry name" value="HCP-like"/>
    <property type="match status" value="2"/>
</dbReference>
<proteinExistence type="inferred from homology"/>
<organism evidence="2 3">
    <name type="scientific">Tritrichomonas musculus</name>
    <dbReference type="NCBI Taxonomy" id="1915356"/>
    <lineage>
        <taxon>Eukaryota</taxon>
        <taxon>Metamonada</taxon>
        <taxon>Parabasalia</taxon>
        <taxon>Tritrichomonadida</taxon>
        <taxon>Tritrichomonadidae</taxon>
        <taxon>Tritrichomonas</taxon>
    </lineage>
</organism>
<dbReference type="PANTHER" id="PTHR11102">
    <property type="entry name" value="SEL-1-LIKE PROTEIN"/>
    <property type="match status" value="1"/>
</dbReference>
<accession>A0ABR2HVV5</accession>
<dbReference type="InterPro" id="IPR006597">
    <property type="entry name" value="Sel1-like"/>
</dbReference>
<keyword evidence="3" id="KW-1185">Reference proteome</keyword>
<dbReference type="PANTHER" id="PTHR11102:SF160">
    <property type="entry name" value="ERAD-ASSOCIATED E3 UBIQUITIN-PROTEIN LIGASE COMPONENT HRD3"/>
    <property type="match status" value="1"/>
</dbReference>
<evidence type="ECO:0000256" key="1">
    <source>
        <dbReference type="ARBA" id="ARBA00038101"/>
    </source>
</evidence>
<dbReference type="Proteomes" id="UP001470230">
    <property type="component" value="Unassembled WGS sequence"/>
</dbReference>
<reference evidence="2 3" key="1">
    <citation type="submission" date="2024-04" db="EMBL/GenBank/DDBJ databases">
        <title>Tritrichomonas musculus Genome.</title>
        <authorList>
            <person name="Alves-Ferreira E."/>
            <person name="Grigg M."/>
            <person name="Lorenzi H."/>
            <person name="Galac M."/>
        </authorList>
    </citation>
    <scope>NUCLEOTIDE SEQUENCE [LARGE SCALE GENOMIC DNA]</scope>
    <source>
        <strain evidence="2 3">EAF2021</strain>
    </source>
</reference>
<sequence>MKLTLFYLELHARQYHVKALNSFGVIYCQGKLVQLDANRGLSYLSRAADLGNIQSLYNLPVFYYQGNIVSRDINRSIYYLSQCLSWNFPNSKLFLGLIYYEDMHDINKAIKYFTLGANQNKTLAKYYLGEIYYFESQFFNTNKAIYYLTDAAASILSAQFWLAIIYSSLNNKSDCNEKFLYYLTLAAKNDEIKAQMMLGWLYYVGINVPRNANKAIDLLSRSSENGHKQADFILGYIYQVENDASKSISHYKEASSFKDQYAKNNLGVIYKDGFGEFGKNIGLSIEYFTDGIRKYNDLLSMYNLANMYLHKELIKNSIDKSIELLQCFQRFL</sequence>
<dbReference type="InterPro" id="IPR011990">
    <property type="entry name" value="TPR-like_helical_dom_sf"/>
</dbReference>
<evidence type="ECO:0000313" key="3">
    <source>
        <dbReference type="Proteomes" id="UP001470230"/>
    </source>
</evidence>
<dbReference type="EMBL" id="JAPFFF010000023">
    <property type="protein sequence ID" value="KAK8852714.1"/>
    <property type="molecule type" value="Genomic_DNA"/>
</dbReference>
<dbReference type="Pfam" id="PF08238">
    <property type="entry name" value="Sel1"/>
    <property type="match status" value="7"/>
</dbReference>
<dbReference type="InterPro" id="IPR050767">
    <property type="entry name" value="Sel1_AlgK"/>
</dbReference>
<dbReference type="SMART" id="SM00671">
    <property type="entry name" value="SEL1"/>
    <property type="match status" value="8"/>
</dbReference>
<comment type="similarity">
    <text evidence="1">Belongs to the sel-1 family.</text>
</comment>
<evidence type="ECO:0000313" key="2">
    <source>
        <dbReference type="EMBL" id="KAK8852714.1"/>
    </source>
</evidence>